<dbReference type="AlphaFoldDB" id="A0AAE5CCQ7"/>
<keyword evidence="1" id="KW-0812">Transmembrane</keyword>
<feature type="transmembrane region" description="Helical" evidence="1">
    <location>
        <begin position="12"/>
        <end position="34"/>
    </location>
</feature>
<evidence type="ECO:0000313" key="2">
    <source>
        <dbReference type="EMBL" id="NIR76278.1"/>
    </source>
</evidence>
<gene>
    <name evidence="2" type="ORF">GWO12_14385</name>
</gene>
<keyword evidence="1" id="KW-0472">Membrane</keyword>
<keyword evidence="1" id="KW-1133">Transmembrane helix</keyword>
<feature type="transmembrane region" description="Helical" evidence="1">
    <location>
        <begin position="127"/>
        <end position="149"/>
    </location>
</feature>
<dbReference type="Proteomes" id="UP000702544">
    <property type="component" value="Unassembled WGS sequence"/>
</dbReference>
<comment type="caution">
    <text evidence="2">The sequence shown here is derived from an EMBL/GenBank/DDBJ whole genome shotgun (WGS) entry which is preliminary data.</text>
</comment>
<protein>
    <submittedName>
        <fullName evidence="2">Uncharacterized protein</fullName>
    </submittedName>
</protein>
<feature type="transmembrane region" description="Helical" evidence="1">
    <location>
        <begin position="67"/>
        <end position="89"/>
    </location>
</feature>
<organism evidence="2 3">
    <name type="scientific">Candidatus Kutchimonas denitrificans</name>
    <dbReference type="NCBI Taxonomy" id="3056748"/>
    <lineage>
        <taxon>Bacteria</taxon>
        <taxon>Pseudomonadati</taxon>
        <taxon>Gemmatimonadota</taxon>
        <taxon>Gemmatimonadia</taxon>
        <taxon>Candidatus Palauibacterales</taxon>
        <taxon>Candidatus Palauibacteraceae</taxon>
        <taxon>Candidatus Kutchimonas</taxon>
    </lineage>
</organism>
<evidence type="ECO:0000313" key="3">
    <source>
        <dbReference type="Proteomes" id="UP000702544"/>
    </source>
</evidence>
<sequence length="166" mass="18403">MKPERAQVFAQGLVAGLIAYAAVAVFFLLVNVVAGRSPFHTAAALGEALFYGLEDPTRITIEPGPVLAYNGLHLIVSLLAGTIAAWLFFETERHHWLWYFVFFVFIAGFVFSLVFVGAVSVEIAGLVPWWSVAVANVVWVVGLVSYLWYQHRGLVRELMEEQESAT</sequence>
<reference evidence="2 3" key="1">
    <citation type="submission" date="2020-01" db="EMBL/GenBank/DDBJ databases">
        <title>Genomes assembled from Gulf of Kutch pelagic sediment metagenomes.</title>
        <authorList>
            <person name="Chandrashekar M."/>
            <person name="Mahajan M.S."/>
            <person name="Dave K.J."/>
            <person name="Vatsa P."/>
            <person name="Nathani N.M."/>
        </authorList>
    </citation>
    <scope>NUCLEOTIDE SEQUENCE [LARGE SCALE GENOMIC DNA]</scope>
    <source>
        <strain evidence="2">KS3-K002</strain>
    </source>
</reference>
<evidence type="ECO:0000256" key="1">
    <source>
        <dbReference type="SAM" id="Phobius"/>
    </source>
</evidence>
<feature type="transmembrane region" description="Helical" evidence="1">
    <location>
        <begin position="96"/>
        <end position="121"/>
    </location>
</feature>
<dbReference type="EMBL" id="JAACAK010000120">
    <property type="protein sequence ID" value="NIR76278.1"/>
    <property type="molecule type" value="Genomic_DNA"/>
</dbReference>
<accession>A0AAE5CCQ7</accession>
<proteinExistence type="predicted"/>
<name>A0AAE5CCQ7_9BACT</name>